<accession>A0A1R1L760</accession>
<dbReference type="EMBL" id="MRDE01000075">
    <property type="protein sequence ID" value="OMH23378.1"/>
    <property type="molecule type" value="Genomic_DNA"/>
</dbReference>
<feature type="non-terminal residue" evidence="1">
    <location>
        <position position="1"/>
    </location>
</feature>
<dbReference type="Proteomes" id="UP000187085">
    <property type="component" value="Unassembled WGS sequence"/>
</dbReference>
<evidence type="ECO:0000313" key="2">
    <source>
        <dbReference type="Proteomes" id="UP000187085"/>
    </source>
</evidence>
<organism evidence="1 2">
    <name type="scientific">Tersicoccus phoenicis</name>
    <dbReference type="NCBI Taxonomy" id="554083"/>
    <lineage>
        <taxon>Bacteria</taxon>
        <taxon>Bacillati</taxon>
        <taxon>Actinomycetota</taxon>
        <taxon>Actinomycetes</taxon>
        <taxon>Micrococcales</taxon>
        <taxon>Micrococcaceae</taxon>
        <taxon>Tersicoccus</taxon>
    </lineage>
</organism>
<name>A0A1R1L760_9MICC</name>
<comment type="caution">
    <text evidence="1">The sequence shown here is derived from an EMBL/GenBank/DDBJ whole genome shotgun (WGS) entry which is preliminary data.</text>
</comment>
<dbReference type="STRING" id="554083.BKD30_12720"/>
<sequence length="29" mass="3333">PDPDSWSPDDVRPMRDAVAARIREELLQP</sequence>
<evidence type="ECO:0000313" key="1">
    <source>
        <dbReference type="EMBL" id="OMH23378.1"/>
    </source>
</evidence>
<proteinExistence type="predicted"/>
<reference evidence="1 2" key="1">
    <citation type="submission" date="2016-12" db="EMBL/GenBank/DDBJ databases">
        <title>Draft genome of Tersicoccus phoenicis 1P05MA.</title>
        <authorList>
            <person name="Nakajima Y."/>
            <person name="Yoshizawa S."/>
            <person name="Nakamura K."/>
            <person name="Ogura Y."/>
            <person name="Hayashi T."/>
            <person name="Kogure K."/>
        </authorList>
    </citation>
    <scope>NUCLEOTIDE SEQUENCE [LARGE SCALE GENOMIC DNA]</scope>
    <source>
        <strain evidence="1 2">1p05MA</strain>
    </source>
</reference>
<dbReference type="AlphaFoldDB" id="A0A1R1L760"/>
<gene>
    <name evidence="1" type="ORF">BKD30_12720</name>
</gene>
<keyword evidence="2" id="KW-1185">Reference proteome</keyword>
<protein>
    <submittedName>
        <fullName evidence="1">Low molecular weight phosphatase family protein</fullName>
    </submittedName>
</protein>